<reference evidence="3" key="4">
    <citation type="journal article" date="2015" name="G3 (Bethesda)">
        <title>Genome sequences of three phytopathogenic species of the Magnaporthaceae family of fungi.</title>
        <authorList>
            <person name="Okagaki L.H."/>
            <person name="Nunes C.C."/>
            <person name="Sailsbery J."/>
            <person name="Clay B."/>
            <person name="Brown D."/>
            <person name="John T."/>
            <person name="Oh Y."/>
            <person name="Young N."/>
            <person name="Fitzgerald M."/>
            <person name="Haas B.J."/>
            <person name="Zeng Q."/>
            <person name="Young S."/>
            <person name="Adiconis X."/>
            <person name="Fan L."/>
            <person name="Levin J.Z."/>
            <person name="Mitchell T.K."/>
            <person name="Okubara P.A."/>
            <person name="Farman M.L."/>
            <person name="Kohn L.M."/>
            <person name="Birren B."/>
            <person name="Ma L.-J."/>
            <person name="Dean R.A."/>
        </authorList>
    </citation>
    <scope>NUCLEOTIDE SEQUENCE</scope>
    <source>
        <strain evidence="3">R3-111a-1</strain>
    </source>
</reference>
<dbReference type="OrthoDB" id="10539669at2759"/>
<dbReference type="RefSeq" id="XP_009221850.1">
    <property type="nucleotide sequence ID" value="XM_009223586.1"/>
</dbReference>
<dbReference type="EMBL" id="GL385397">
    <property type="protein sequence ID" value="EJT75850.1"/>
    <property type="molecule type" value="Genomic_DNA"/>
</dbReference>
<keyword evidence="1" id="KW-1133">Transmembrane helix</keyword>
<dbReference type="EnsemblFungi" id="EJT75850">
    <property type="protein sequence ID" value="EJT75850"/>
    <property type="gene ID" value="GGTG_05779"/>
</dbReference>
<dbReference type="VEuPathDB" id="FungiDB:GGTG_05779"/>
<evidence type="ECO:0000313" key="4">
    <source>
        <dbReference type="Proteomes" id="UP000006039"/>
    </source>
</evidence>
<dbReference type="Proteomes" id="UP000006039">
    <property type="component" value="Unassembled WGS sequence"/>
</dbReference>
<keyword evidence="1" id="KW-0472">Membrane</keyword>
<protein>
    <submittedName>
        <fullName evidence="2 3">Uncharacterized protein</fullName>
    </submittedName>
</protein>
<dbReference type="HOGENOM" id="CLU_2469212_0_0_1"/>
<evidence type="ECO:0000313" key="3">
    <source>
        <dbReference type="EnsemblFungi" id="EJT75850"/>
    </source>
</evidence>
<organism evidence="2">
    <name type="scientific">Gaeumannomyces tritici (strain R3-111a-1)</name>
    <name type="common">Wheat and barley take-all root rot fungus</name>
    <name type="synonym">Gaeumannomyces graminis var. tritici</name>
    <dbReference type="NCBI Taxonomy" id="644352"/>
    <lineage>
        <taxon>Eukaryota</taxon>
        <taxon>Fungi</taxon>
        <taxon>Dikarya</taxon>
        <taxon>Ascomycota</taxon>
        <taxon>Pezizomycotina</taxon>
        <taxon>Sordariomycetes</taxon>
        <taxon>Sordariomycetidae</taxon>
        <taxon>Magnaporthales</taxon>
        <taxon>Magnaporthaceae</taxon>
        <taxon>Gaeumannomyces</taxon>
    </lineage>
</organism>
<feature type="transmembrane region" description="Helical" evidence="1">
    <location>
        <begin position="62"/>
        <end position="87"/>
    </location>
</feature>
<evidence type="ECO:0000256" key="1">
    <source>
        <dbReference type="SAM" id="Phobius"/>
    </source>
</evidence>
<name>J3NWW8_GAET3</name>
<dbReference type="GeneID" id="20346237"/>
<proteinExistence type="predicted"/>
<keyword evidence="4" id="KW-1185">Reference proteome</keyword>
<reference evidence="3" key="5">
    <citation type="submission" date="2018-04" db="UniProtKB">
        <authorList>
            <consortium name="EnsemblFungi"/>
        </authorList>
    </citation>
    <scope>IDENTIFICATION</scope>
    <source>
        <strain evidence="3">R3-111a-1</strain>
    </source>
</reference>
<reference evidence="4" key="1">
    <citation type="submission" date="2010-07" db="EMBL/GenBank/DDBJ databases">
        <title>The genome sequence of Gaeumannomyces graminis var. tritici strain R3-111a-1.</title>
        <authorList>
            <consortium name="The Broad Institute Genome Sequencing Platform"/>
            <person name="Ma L.-J."/>
            <person name="Dead R."/>
            <person name="Young S."/>
            <person name="Zeng Q."/>
            <person name="Koehrsen M."/>
            <person name="Alvarado L."/>
            <person name="Berlin A."/>
            <person name="Chapman S.B."/>
            <person name="Chen Z."/>
            <person name="Freedman E."/>
            <person name="Gellesch M."/>
            <person name="Goldberg J."/>
            <person name="Griggs A."/>
            <person name="Gujja S."/>
            <person name="Heilman E.R."/>
            <person name="Heiman D."/>
            <person name="Hepburn T."/>
            <person name="Howarth C."/>
            <person name="Jen D."/>
            <person name="Larson L."/>
            <person name="Mehta T."/>
            <person name="Neiman D."/>
            <person name="Pearson M."/>
            <person name="Roberts A."/>
            <person name="Saif S."/>
            <person name="Shea T."/>
            <person name="Shenoy N."/>
            <person name="Sisk P."/>
            <person name="Stolte C."/>
            <person name="Sykes S."/>
            <person name="Walk T."/>
            <person name="White J."/>
            <person name="Yandava C."/>
            <person name="Haas B."/>
            <person name="Nusbaum C."/>
            <person name="Birren B."/>
        </authorList>
    </citation>
    <scope>NUCLEOTIDE SEQUENCE [LARGE SCALE GENOMIC DNA]</scope>
    <source>
        <strain evidence="4">R3-111a-1</strain>
    </source>
</reference>
<dbReference type="AlphaFoldDB" id="J3NWW8"/>
<keyword evidence="1" id="KW-0812">Transmembrane</keyword>
<evidence type="ECO:0000313" key="2">
    <source>
        <dbReference type="EMBL" id="EJT75850.1"/>
    </source>
</evidence>
<reference evidence="2" key="3">
    <citation type="submission" date="2010-09" db="EMBL/GenBank/DDBJ databases">
        <title>Annotation of Gaeumannomyces graminis var. tritici R3-111a-1.</title>
        <authorList>
            <consortium name="The Broad Institute Genome Sequencing Platform"/>
            <person name="Ma L.-J."/>
            <person name="Dead R."/>
            <person name="Young S.K."/>
            <person name="Zeng Q."/>
            <person name="Gargeya S."/>
            <person name="Fitzgerald M."/>
            <person name="Haas B."/>
            <person name="Abouelleil A."/>
            <person name="Alvarado L."/>
            <person name="Arachchi H.M."/>
            <person name="Berlin A."/>
            <person name="Brown A."/>
            <person name="Chapman S.B."/>
            <person name="Chen Z."/>
            <person name="Dunbar C."/>
            <person name="Freedman E."/>
            <person name="Gearin G."/>
            <person name="Gellesch M."/>
            <person name="Goldberg J."/>
            <person name="Griggs A."/>
            <person name="Gujja S."/>
            <person name="Heiman D."/>
            <person name="Howarth C."/>
            <person name="Larson L."/>
            <person name="Lui A."/>
            <person name="MacDonald P.J.P."/>
            <person name="Mehta T."/>
            <person name="Montmayeur A."/>
            <person name="Murphy C."/>
            <person name="Neiman D."/>
            <person name="Pearson M."/>
            <person name="Priest M."/>
            <person name="Roberts A."/>
            <person name="Saif S."/>
            <person name="Shea T."/>
            <person name="Shenoy N."/>
            <person name="Sisk P."/>
            <person name="Stolte C."/>
            <person name="Sykes S."/>
            <person name="Yandava C."/>
            <person name="Wortman J."/>
            <person name="Nusbaum C."/>
            <person name="Birren B."/>
        </authorList>
    </citation>
    <scope>NUCLEOTIDE SEQUENCE</scope>
    <source>
        <strain evidence="2">R3-111a-1</strain>
    </source>
</reference>
<gene>
    <name evidence="3" type="primary">20346237</name>
    <name evidence="2" type="ORF">GGTG_05779</name>
</gene>
<sequence length="88" mass="10152">MPSFPELVITLLNARKFKVYVTGPDQGSTRYTKAKEEHCCSWGYNPCEVLISDCTVTVYTNIFFLFSYNLCKHIFTFNIALILILIVF</sequence>
<reference evidence="2" key="2">
    <citation type="submission" date="2010-07" db="EMBL/GenBank/DDBJ databases">
        <authorList>
            <consortium name="The Broad Institute Genome Sequencing Platform"/>
            <consortium name="Broad Institute Genome Sequencing Center for Infectious Disease"/>
            <person name="Ma L.-J."/>
            <person name="Dead R."/>
            <person name="Young S."/>
            <person name="Zeng Q."/>
            <person name="Koehrsen M."/>
            <person name="Alvarado L."/>
            <person name="Berlin A."/>
            <person name="Chapman S.B."/>
            <person name="Chen Z."/>
            <person name="Freedman E."/>
            <person name="Gellesch M."/>
            <person name="Goldberg J."/>
            <person name="Griggs A."/>
            <person name="Gujja S."/>
            <person name="Heilman E.R."/>
            <person name="Heiman D."/>
            <person name="Hepburn T."/>
            <person name="Howarth C."/>
            <person name="Jen D."/>
            <person name="Larson L."/>
            <person name="Mehta T."/>
            <person name="Neiman D."/>
            <person name="Pearson M."/>
            <person name="Roberts A."/>
            <person name="Saif S."/>
            <person name="Shea T."/>
            <person name="Shenoy N."/>
            <person name="Sisk P."/>
            <person name="Stolte C."/>
            <person name="Sykes S."/>
            <person name="Walk T."/>
            <person name="White J."/>
            <person name="Yandava C."/>
            <person name="Haas B."/>
            <person name="Nusbaum C."/>
            <person name="Birren B."/>
        </authorList>
    </citation>
    <scope>NUCLEOTIDE SEQUENCE</scope>
    <source>
        <strain evidence="2">R3-111a-1</strain>
    </source>
</reference>
<accession>J3NWW8</accession>